<feature type="domain" description="TF-B3" evidence="8">
    <location>
        <begin position="164"/>
        <end position="259"/>
    </location>
</feature>
<evidence type="ECO:0000256" key="4">
    <source>
        <dbReference type="ARBA" id="ARBA00023125"/>
    </source>
</evidence>
<evidence type="ECO:0000313" key="9">
    <source>
        <dbReference type="EMBL" id="KAJ8435300.1"/>
    </source>
</evidence>
<dbReference type="PANTHER" id="PTHR31674:SF62">
    <property type="entry name" value="B3 DOMAIN-CONTAINING PROTEIN REM14-RELATED"/>
    <property type="match status" value="1"/>
</dbReference>
<feature type="region of interest" description="Disordered" evidence="7">
    <location>
        <begin position="134"/>
        <end position="154"/>
    </location>
</feature>
<evidence type="ECO:0000259" key="8">
    <source>
        <dbReference type="PROSITE" id="PS50863"/>
    </source>
</evidence>
<dbReference type="PROSITE" id="PS50863">
    <property type="entry name" value="B3"/>
    <property type="match status" value="2"/>
</dbReference>
<keyword evidence="10" id="KW-1185">Reference proteome</keyword>
<protein>
    <recommendedName>
        <fullName evidence="8">TF-B3 domain-containing protein</fullName>
    </recommendedName>
</protein>
<accession>A0A9Q1QBZ1</accession>
<evidence type="ECO:0000256" key="7">
    <source>
        <dbReference type="SAM" id="MobiDB-lite"/>
    </source>
</evidence>
<dbReference type="Pfam" id="PF02362">
    <property type="entry name" value="B3"/>
    <property type="match status" value="2"/>
</dbReference>
<dbReference type="PANTHER" id="PTHR31674">
    <property type="entry name" value="B3 DOMAIN-CONTAINING PROTEIN REM-LIKE 3-RELATED"/>
    <property type="match status" value="1"/>
</dbReference>
<dbReference type="SUPFAM" id="SSF101936">
    <property type="entry name" value="DNA-binding pseudobarrel domain"/>
    <property type="match status" value="2"/>
</dbReference>
<dbReference type="GO" id="GO:0003677">
    <property type="term" value="F:DNA binding"/>
    <property type="evidence" value="ECO:0007669"/>
    <property type="project" value="UniProtKB-KW"/>
</dbReference>
<comment type="caution">
    <text evidence="9">The sequence shown here is derived from an EMBL/GenBank/DDBJ whole genome shotgun (WGS) entry which is preliminary data.</text>
</comment>
<evidence type="ECO:0000256" key="3">
    <source>
        <dbReference type="ARBA" id="ARBA00023015"/>
    </source>
</evidence>
<proteinExistence type="predicted"/>
<evidence type="ECO:0000256" key="5">
    <source>
        <dbReference type="ARBA" id="ARBA00023163"/>
    </source>
</evidence>
<dbReference type="InterPro" id="IPR015300">
    <property type="entry name" value="DNA-bd_pseudobarrel_sf"/>
</dbReference>
<dbReference type="InterPro" id="IPR039218">
    <property type="entry name" value="REM_fam"/>
</dbReference>
<keyword evidence="5" id="KW-0804">Transcription</keyword>
<dbReference type="Proteomes" id="UP001153076">
    <property type="component" value="Unassembled WGS sequence"/>
</dbReference>
<dbReference type="EMBL" id="JAKOGI010000422">
    <property type="protein sequence ID" value="KAJ8435300.1"/>
    <property type="molecule type" value="Genomic_DNA"/>
</dbReference>
<gene>
    <name evidence="9" type="ORF">Cgig2_026392</name>
</gene>
<organism evidence="9 10">
    <name type="scientific">Carnegiea gigantea</name>
    <dbReference type="NCBI Taxonomy" id="171969"/>
    <lineage>
        <taxon>Eukaryota</taxon>
        <taxon>Viridiplantae</taxon>
        <taxon>Streptophyta</taxon>
        <taxon>Embryophyta</taxon>
        <taxon>Tracheophyta</taxon>
        <taxon>Spermatophyta</taxon>
        <taxon>Magnoliopsida</taxon>
        <taxon>eudicotyledons</taxon>
        <taxon>Gunneridae</taxon>
        <taxon>Pentapetalae</taxon>
        <taxon>Caryophyllales</taxon>
        <taxon>Cactineae</taxon>
        <taxon>Cactaceae</taxon>
        <taxon>Cactoideae</taxon>
        <taxon>Echinocereeae</taxon>
        <taxon>Carnegiea</taxon>
    </lineage>
</organism>
<keyword evidence="3" id="KW-0805">Transcription regulation</keyword>
<dbReference type="Gene3D" id="2.40.330.10">
    <property type="entry name" value="DNA-binding pseudobarrel domain"/>
    <property type="match status" value="2"/>
</dbReference>
<dbReference type="InterPro" id="IPR003340">
    <property type="entry name" value="B3_DNA-bd"/>
</dbReference>
<reference evidence="9" key="1">
    <citation type="submission" date="2022-04" db="EMBL/GenBank/DDBJ databases">
        <title>Carnegiea gigantea Genome sequencing and assembly v2.</title>
        <authorList>
            <person name="Copetti D."/>
            <person name="Sanderson M.J."/>
            <person name="Burquez A."/>
            <person name="Wojciechowski M.F."/>
        </authorList>
    </citation>
    <scope>NUCLEOTIDE SEQUENCE</scope>
    <source>
        <strain evidence="9">SGP5-SGP5p</strain>
        <tissue evidence="9">Aerial part</tissue>
    </source>
</reference>
<feature type="domain" description="TF-B3" evidence="8">
    <location>
        <begin position="26"/>
        <end position="102"/>
    </location>
</feature>
<keyword evidence="2" id="KW-0677">Repeat</keyword>
<dbReference type="GO" id="GO:0005634">
    <property type="term" value="C:nucleus"/>
    <property type="evidence" value="ECO:0007669"/>
    <property type="project" value="UniProtKB-SubCell"/>
</dbReference>
<dbReference type="SMART" id="SM01019">
    <property type="entry name" value="B3"/>
    <property type="match status" value="2"/>
</dbReference>
<dbReference type="AlphaFoldDB" id="A0A9Q1QBZ1"/>
<dbReference type="CDD" id="cd10017">
    <property type="entry name" value="B3_DNA"/>
    <property type="match status" value="2"/>
</dbReference>
<dbReference type="OrthoDB" id="1109907at2759"/>
<feature type="compositionally biased region" description="Basic and acidic residues" evidence="7">
    <location>
        <begin position="142"/>
        <end position="154"/>
    </location>
</feature>
<name>A0A9Q1QBZ1_9CARY</name>
<keyword evidence="6" id="KW-0539">Nucleus</keyword>
<sequence length="265" mass="30309">MSKISPSKPHHCFQPLIPGFLYNFSIPGSFLKYIAGRGEDNGEEIVILRDKREINWYIKMDGYHFKDGWKNFCKENNLQVGDFVVLKHQGQLIFDVLIFDPTACEREYRSFTQSSKLITSSSDLHANISSSIPKKMKGMKKKQQEEDKVPSNEEVRFKPSGHPYWLAVNKSGYLTWGGVPIPKAFAAENGLRKRSCEMILTDEKGKSWPMTLRHANSSGTTYIGCWRRFHEAIGLNIGDHLVFELLDDGEKPVIKFHSKSQLHSI</sequence>
<comment type="subcellular location">
    <subcellularLocation>
        <location evidence="1">Nucleus</location>
    </subcellularLocation>
</comment>
<keyword evidence="4" id="KW-0238">DNA-binding</keyword>
<evidence type="ECO:0000256" key="6">
    <source>
        <dbReference type="ARBA" id="ARBA00023242"/>
    </source>
</evidence>
<evidence type="ECO:0000256" key="2">
    <source>
        <dbReference type="ARBA" id="ARBA00022737"/>
    </source>
</evidence>
<evidence type="ECO:0000256" key="1">
    <source>
        <dbReference type="ARBA" id="ARBA00004123"/>
    </source>
</evidence>
<evidence type="ECO:0000313" key="10">
    <source>
        <dbReference type="Proteomes" id="UP001153076"/>
    </source>
</evidence>